<evidence type="ECO:0008006" key="5">
    <source>
        <dbReference type="Google" id="ProtNLM"/>
    </source>
</evidence>
<feature type="transmembrane region" description="Helical" evidence="2">
    <location>
        <begin position="136"/>
        <end position="161"/>
    </location>
</feature>
<feature type="compositionally biased region" description="Polar residues" evidence="1">
    <location>
        <begin position="168"/>
        <end position="185"/>
    </location>
</feature>
<evidence type="ECO:0000256" key="2">
    <source>
        <dbReference type="SAM" id="Phobius"/>
    </source>
</evidence>
<dbReference type="SUPFAM" id="SSF89372">
    <property type="entry name" value="Fucose-specific lectin"/>
    <property type="match status" value="1"/>
</dbReference>
<reference evidence="3 4" key="1">
    <citation type="submission" date="2018-12" db="EMBL/GenBank/DDBJ databases">
        <title>Draft genome sequence of Xylaria grammica IHI A82.</title>
        <authorList>
            <person name="Buettner E."/>
            <person name="Kellner H."/>
        </authorList>
    </citation>
    <scope>NUCLEOTIDE SEQUENCE [LARGE SCALE GENOMIC DNA]</scope>
    <source>
        <strain evidence="3 4">IHI A82</strain>
    </source>
</reference>
<dbReference type="EMBL" id="RYZI01000602">
    <property type="protein sequence ID" value="RWA04252.1"/>
    <property type="molecule type" value="Genomic_DNA"/>
</dbReference>
<protein>
    <recommendedName>
        <fullName evidence="5">Fucose-specific lectin</fullName>
    </recommendedName>
</protein>
<organism evidence="3 4">
    <name type="scientific">Xylaria grammica</name>
    <dbReference type="NCBI Taxonomy" id="363999"/>
    <lineage>
        <taxon>Eukaryota</taxon>
        <taxon>Fungi</taxon>
        <taxon>Dikarya</taxon>
        <taxon>Ascomycota</taxon>
        <taxon>Pezizomycotina</taxon>
        <taxon>Sordariomycetes</taxon>
        <taxon>Xylariomycetidae</taxon>
        <taxon>Xylariales</taxon>
        <taxon>Xylariaceae</taxon>
        <taxon>Xylaria</taxon>
    </lineage>
</organism>
<gene>
    <name evidence="3" type="ORF">EKO27_g10853</name>
</gene>
<dbReference type="Proteomes" id="UP000286045">
    <property type="component" value="Unassembled WGS sequence"/>
</dbReference>
<evidence type="ECO:0000256" key="1">
    <source>
        <dbReference type="SAM" id="MobiDB-lite"/>
    </source>
</evidence>
<keyword evidence="4" id="KW-1185">Reference proteome</keyword>
<name>A0A439CQ86_9PEZI</name>
<dbReference type="AlphaFoldDB" id="A0A439CQ86"/>
<feature type="region of interest" description="Disordered" evidence="1">
    <location>
        <begin position="1"/>
        <end position="22"/>
    </location>
</feature>
<comment type="caution">
    <text evidence="3">The sequence shown here is derived from an EMBL/GenBank/DDBJ whole genome shotgun (WGS) entry which is preliminary data.</text>
</comment>
<feature type="region of interest" description="Disordered" evidence="1">
    <location>
        <begin position="160"/>
        <end position="185"/>
    </location>
</feature>
<evidence type="ECO:0000313" key="3">
    <source>
        <dbReference type="EMBL" id="RWA04252.1"/>
    </source>
</evidence>
<keyword evidence="2" id="KW-0472">Membrane</keyword>
<keyword evidence="2" id="KW-1133">Transmembrane helix</keyword>
<dbReference type="Gene3D" id="2.120.10.70">
    <property type="entry name" value="Fucose-specific lectin"/>
    <property type="match status" value="1"/>
</dbReference>
<proteinExistence type="predicted"/>
<sequence length="512" mass="55942">MAVVPFTQSSSSQRPLDAPSSRSSVFAPQHLFILKPQNATAPSNQLLQKLVASVLLKVVRMTSYQYGRVVEDTRLPEVMVEPGIEAIYPTPYHGDESSEHGSGAFHIFDEKPDRMESIKSLDQIKRKYYFSQRAKVFRIAMVVALLVVASSLAGGLAGGLAHRSGSSEHSTATIPSVGNTTITPPGCNTTSTVGAFIGSQISAVNWTDRHGQLRRAVFYQSAGNLLASITEVSGSTQTWRQVNISTQFEHDTDWVAPQAGTPLAASAIPWQDRGRQYFLVALFYLDENNLVRQLNSKDDELLEWIRGPEWDSALRHAAGQGTQLGAAAYFCPQGCPNSTDVDRQIWFACGDDLDSRTAIVKAYPGSSQATVLFANNNGKSITVDELQFYYYTDTDVRGDFYNHFKAAVLPSPPQFVACVYDSISKVLVLDLDGNGKLIESKRDYGWDTDNSATFIDGNVSSTQEISNMTISAIALDDYCLYGVSADGSSITQFAWSPNSPLLFQKTSIVVSS</sequence>
<accession>A0A439CQ86</accession>
<keyword evidence="2" id="KW-0812">Transmembrane</keyword>
<evidence type="ECO:0000313" key="4">
    <source>
        <dbReference type="Proteomes" id="UP000286045"/>
    </source>
</evidence>